<evidence type="ECO:0000313" key="1">
    <source>
        <dbReference type="EMBL" id="EAV41415.1"/>
    </source>
</evidence>
<gene>
    <name evidence="1" type="ORF">SIAM614_01454</name>
</gene>
<dbReference type="AlphaFoldDB" id="A0P0V1"/>
<dbReference type="Proteomes" id="UP000004848">
    <property type="component" value="Unassembled WGS sequence"/>
</dbReference>
<evidence type="ECO:0000313" key="2">
    <source>
        <dbReference type="Proteomes" id="UP000004848"/>
    </source>
</evidence>
<accession>A0P0V1</accession>
<sequence>MLGGIYDTFTFDVGNLAITPNVAGYVGVSHNGTGDLEVSVGSQKRACRR</sequence>
<reference evidence="1 2" key="1">
    <citation type="submission" date="2006-05" db="EMBL/GenBank/DDBJ databases">
        <authorList>
            <person name="King G."/>
            <person name="Ferriera S."/>
            <person name="Johnson J."/>
            <person name="Kravitz S."/>
            <person name="Beeson K."/>
            <person name="Sutton G."/>
            <person name="Rogers Y.-H."/>
            <person name="Friedman R."/>
            <person name="Frazier M."/>
            <person name="Venter J.C."/>
        </authorList>
    </citation>
    <scope>NUCLEOTIDE SEQUENCE [LARGE SCALE GENOMIC DNA]</scope>
    <source>
        <strain evidence="2">ATCC 25650 / DSM 13394 / JCM 20685 / NBRC 16684 / NCIMB 2208 / IAM 12614 / B1</strain>
    </source>
</reference>
<organism evidence="1 2">
    <name type="scientific">Roseibium aggregatum (strain ATCC 25650 / DSM 13394 / JCM 20685 / NBRC 16684 / NCIMB 2208 / IAM 12614 / B1)</name>
    <name type="common">Stappia aggregata</name>
    <dbReference type="NCBI Taxonomy" id="384765"/>
    <lineage>
        <taxon>Bacteria</taxon>
        <taxon>Pseudomonadati</taxon>
        <taxon>Pseudomonadota</taxon>
        <taxon>Alphaproteobacteria</taxon>
        <taxon>Hyphomicrobiales</taxon>
        <taxon>Stappiaceae</taxon>
        <taxon>Roseibium</taxon>
    </lineage>
</organism>
<proteinExistence type="predicted"/>
<protein>
    <submittedName>
        <fullName evidence="1">Uncharacterized protein</fullName>
    </submittedName>
</protein>
<comment type="caution">
    <text evidence="1">The sequence shown here is derived from an EMBL/GenBank/DDBJ whole genome shotgun (WGS) entry which is preliminary data.</text>
</comment>
<name>A0P0V1_ROSAI</name>
<dbReference type="EMBL" id="AAUW01000021">
    <property type="protein sequence ID" value="EAV41415.1"/>
    <property type="molecule type" value="Genomic_DNA"/>
</dbReference>